<organism evidence="2 3">
    <name type="scientific">Paralabilibaculum antarcticum</name>
    <dbReference type="NCBI Taxonomy" id="2912572"/>
    <lineage>
        <taxon>Bacteria</taxon>
        <taxon>Pseudomonadati</taxon>
        <taxon>Bacteroidota</taxon>
        <taxon>Bacteroidia</taxon>
        <taxon>Marinilabiliales</taxon>
        <taxon>Marinifilaceae</taxon>
        <taxon>Paralabilibaculum</taxon>
    </lineage>
</organism>
<evidence type="ECO:0000256" key="1">
    <source>
        <dbReference type="SAM" id="SignalP"/>
    </source>
</evidence>
<name>A0ABT5VS46_9BACT</name>
<reference evidence="2 3" key="1">
    <citation type="submission" date="2022-01" db="EMBL/GenBank/DDBJ databases">
        <title>Labilibaculum sp. nov, a marine bacterium isolated from Antarctica.</title>
        <authorList>
            <person name="Dai W."/>
        </authorList>
    </citation>
    <scope>NUCLEOTIDE SEQUENCE [LARGE SCALE GENOMIC DNA]</scope>
    <source>
        <strain evidence="2 3">DW002</strain>
    </source>
</reference>
<dbReference type="EMBL" id="JAKJSC010000001">
    <property type="protein sequence ID" value="MDE5418250.1"/>
    <property type="molecule type" value="Genomic_DNA"/>
</dbReference>
<keyword evidence="3" id="KW-1185">Reference proteome</keyword>
<dbReference type="RefSeq" id="WP_275109576.1">
    <property type="nucleotide sequence ID" value="NZ_JAKJSC010000001.1"/>
</dbReference>
<gene>
    <name evidence="2" type="ORF">L3049_09525</name>
</gene>
<keyword evidence="1" id="KW-0732">Signal</keyword>
<protein>
    <submittedName>
        <fullName evidence="2">Uncharacterized protein</fullName>
    </submittedName>
</protein>
<feature type="signal peptide" evidence="1">
    <location>
        <begin position="1"/>
        <end position="19"/>
    </location>
</feature>
<evidence type="ECO:0000313" key="2">
    <source>
        <dbReference type="EMBL" id="MDE5418250.1"/>
    </source>
</evidence>
<accession>A0ABT5VS46</accession>
<proteinExistence type="predicted"/>
<comment type="caution">
    <text evidence="2">The sequence shown here is derived from an EMBL/GenBank/DDBJ whole genome shotgun (WGS) entry which is preliminary data.</text>
</comment>
<evidence type="ECO:0000313" key="3">
    <source>
        <dbReference type="Proteomes" id="UP001528920"/>
    </source>
</evidence>
<feature type="chain" id="PRO_5047098541" evidence="1">
    <location>
        <begin position="20"/>
        <end position="200"/>
    </location>
</feature>
<dbReference type="Proteomes" id="UP001528920">
    <property type="component" value="Unassembled WGS sequence"/>
</dbReference>
<sequence>MKQAFIIMICLMAYSSLFAQTEEKKDEGDKIQEVYMKANKENIDAAKPLIDFLLKYDEKDSTKAPDQNDFDQLLNQMGVMDEVKNDKSGLSKEDAFQFINAYINADKNIGKQEATKPSSDTESELQKELKKAEKLFEDSMPEIEKLMKEAEKEAEKIKTNPNLIPYGDFRKKAKQMKPELSESEIKAAYDDLMKTLGNTH</sequence>